<protein>
    <submittedName>
        <fullName evidence="1">Uncharacterized protein</fullName>
    </submittedName>
</protein>
<accession>A0ABT1C6N3</accession>
<gene>
    <name evidence="1" type="ORF">NGM99_11910</name>
</gene>
<sequence>MIRWMRALRAQRMSAEAHELYRKASLANATGQFSAAIMLRQQADKMVGEANRLAAIG</sequence>
<comment type="caution">
    <text evidence="1">The sequence shown here is derived from an EMBL/GenBank/DDBJ whole genome shotgun (WGS) entry which is preliminary data.</text>
</comment>
<dbReference type="EMBL" id="JAMXQS010000005">
    <property type="protein sequence ID" value="MCO6050485.1"/>
    <property type="molecule type" value="Genomic_DNA"/>
</dbReference>
<dbReference type="Proteomes" id="UP001205906">
    <property type="component" value="Unassembled WGS sequence"/>
</dbReference>
<name>A0ABT1C6N3_9HYPH</name>
<evidence type="ECO:0000313" key="1">
    <source>
        <dbReference type="EMBL" id="MCO6050485.1"/>
    </source>
</evidence>
<evidence type="ECO:0000313" key="2">
    <source>
        <dbReference type="Proteomes" id="UP001205906"/>
    </source>
</evidence>
<keyword evidence="2" id="KW-1185">Reference proteome</keyword>
<organism evidence="1 2">
    <name type="scientific">Mesorhizobium liriopis</name>
    <dbReference type="NCBI Taxonomy" id="2953882"/>
    <lineage>
        <taxon>Bacteria</taxon>
        <taxon>Pseudomonadati</taxon>
        <taxon>Pseudomonadota</taxon>
        <taxon>Alphaproteobacteria</taxon>
        <taxon>Hyphomicrobiales</taxon>
        <taxon>Phyllobacteriaceae</taxon>
        <taxon>Mesorhizobium</taxon>
    </lineage>
</organism>
<reference evidence="1 2" key="1">
    <citation type="submission" date="2022-06" db="EMBL/GenBank/DDBJ databases">
        <title>Mesorhizobium sp. strain RP14 Genome sequencing and assembly.</title>
        <authorList>
            <person name="Kim I."/>
        </authorList>
    </citation>
    <scope>NUCLEOTIDE SEQUENCE [LARGE SCALE GENOMIC DNA]</scope>
    <source>
        <strain evidence="2">RP14(2022)</strain>
    </source>
</reference>
<dbReference type="RefSeq" id="WP_252819126.1">
    <property type="nucleotide sequence ID" value="NZ_JAMXQS010000005.1"/>
</dbReference>
<proteinExistence type="predicted"/>